<organism evidence="3 4">
    <name type="scientific">Mesobacillus zeae</name>
    <dbReference type="NCBI Taxonomy" id="1917180"/>
    <lineage>
        <taxon>Bacteria</taxon>
        <taxon>Bacillati</taxon>
        <taxon>Bacillota</taxon>
        <taxon>Bacilli</taxon>
        <taxon>Bacillales</taxon>
        <taxon>Bacillaceae</taxon>
        <taxon>Mesobacillus</taxon>
    </lineage>
</organism>
<evidence type="ECO:0000256" key="1">
    <source>
        <dbReference type="SAM" id="MobiDB-lite"/>
    </source>
</evidence>
<dbReference type="SUPFAM" id="SSF53187">
    <property type="entry name" value="Zn-dependent exopeptidases"/>
    <property type="match status" value="1"/>
</dbReference>
<keyword evidence="2" id="KW-1133">Transmembrane helix</keyword>
<dbReference type="NCBIfam" id="TIGR02867">
    <property type="entry name" value="spore_II_P"/>
    <property type="match status" value="1"/>
</dbReference>
<gene>
    <name evidence="3" type="ORF">D1970_14350</name>
</gene>
<keyword evidence="2" id="KW-0812">Transmembrane</keyword>
<protein>
    <submittedName>
        <fullName evidence="3">Stage II sporulation protein P</fullName>
    </submittedName>
</protein>
<accession>A0A398B1R4</accession>
<sequence>MKEKVLPFSAWSYDLLDLLKEVDVLKLTRGTGLIVSIQGTSLLKIALGLMLFLVTVFSLSGLLTSIRPEYRPASVSVNHAANQINGKWLYRLIGMENHSFLAALPEKEDSLKLTNLVFRLSTNISLDDPRSLLGRELPGFSLFDGKILVAGEGTNYTNMPMESAPPIEVLKAEREAALQNTENIPDGEKGTDTPAPPTTTGDRKVVYLYFTHNRESYLPYLKGVTDPDKAYHTQVNVTKIGDRLKSTLESKGIGTTVDKTDITNKLNEKNLGFGRSYQESRSVVAAAMNQDKNLTYFIDIHRDGYRKDKTTISLNGQPYAKLAFVIGGEHANYEKNLRLATELHKRLEEKYKGLSRGVIEKRGVDTNGKFNQDLSQNALLIEFGGVDNTFEELYRSADALSDVFSEMYWQVEKVNGQVSD</sequence>
<comment type="caution">
    <text evidence="3">The sequence shown here is derived from an EMBL/GenBank/DDBJ whole genome shotgun (WGS) entry which is preliminary data.</text>
</comment>
<keyword evidence="4" id="KW-1185">Reference proteome</keyword>
<dbReference type="Gene3D" id="3.40.630.40">
    <property type="entry name" value="Zn-dependent exopeptidases"/>
    <property type="match status" value="1"/>
</dbReference>
<reference evidence="3 4" key="1">
    <citation type="submission" date="2018-08" db="EMBL/GenBank/DDBJ databases">
        <title>Bacillus jemisoniae sp. nov., Bacillus chryseoplanitiae sp. nov., Bacillus resnikiae sp. nov., and Bacillus frankliniae sp. nov., isolated from Viking spacecraft and associated surfaces.</title>
        <authorList>
            <person name="Seuylemezian A."/>
            <person name="Vaishampayan P."/>
        </authorList>
    </citation>
    <scope>NUCLEOTIDE SEQUENCE [LARGE SCALE GENOMIC DNA]</scope>
    <source>
        <strain evidence="3 4">JJ-247</strain>
    </source>
</reference>
<dbReference type="AlphaFoldDB" id="A0A398B1R4"/>
<evidence type="ECO:0000256" key="2">
    <source>
        <dbReference type="SAM" id="Phobius"/>
    </source>
</evidence>
<dbReference type="InterPro" id="IPR010897">
    <property type="entry name" value="Spore_II_P"/>
</dbReference>
<dbReference type="Proteomes" id="UP000265816">
    <property type="component" value="Unassembled WGS sequence"/>
</dbReference>
<dbReference type="EMBL" id="QWVT01000024">
    <property type="protein sequence ID" value="RID83787.1"/>
    <property type="molecule type" value="Genomic_DNA"/>
</dbReference>
<feature type="transmembrane region" description="Helical" evidence="2">
    <location>
        <begin position="45"/>
        <end position="66"/>
    </location>
</feature>
<feature type="region of interest" description="Disordered" evidence="1">
    <location>
        <begin position="180"/>
        <end position="200"/>
    </location>
</feature>
<name>A0A398B1R4_9BACI</name>
<evidence type="ECO:0000313" key="3">
    <source>
        <dbReference type="EMBL" id="RID83787.1"/>
    </source>
</evidence>
<keyword evidence="2" id="KW-0472">Membrane</keyword>
<proteinExistence type="predicted"/>
<evidence type="ECO:0000313" key="4">
    <source>
        <dbReference type="Proteomes" id="UP000265816"/>
    </source>
</evidence>
<dbReference type="Pfam" id="PF07454">
    <property type="entry name" value="SpoIIP"/>
    <property type="match status" value="1"/>
</dbReference>
<dbReference type="OrthoDB" id="1633470at2"/>